<dbReference type="Proteomes" id="UP000244066">
    <property type="component" value="Unassembled WGS sequence"/>
</dbReference>
<feature type="domain" description="4Fe-4S ferredoxin-type" evidence="6">
    <location>
        <begin position="58"/>
        <end position="89"/>
    </location>
</feature>
<dbReference type="Pfam" id="PF00037">
    <property type="entry name" value="Fer4"/>
    <property type="match status" value="1"/>
</dbReference>
<evidence type="ECO:0000256" key="5">
    <source>
        <dbReference type="ARBA" id="ARBA00023014"/>
    </source>
</evidence>
<evidence type="ECO:0000259" key="6">
    <source>
        <dbReference type="PROSITE" id="PS51379"/>
    </source>
</evidence>
<evidence type="ECO:0000313" key="8">
    <source>
        <dbReference type="Proteomes" id="UP000244066"/>
    </source>
</evidence>
<feature type="domain" description="4Fe-4S ferredoxin-type" evidence="6">
    <location>
        <begin position="229"/>
        <end position="258"/>
    </location>
</feature>
<dbReference type="PROSITE" id="PS51379">
    <property type="entry name" value="4FE4S_FER_2"/>
    <property type="match status" value="2"/>
</dbReference>
<evidence type="ECO:0000256" key="3">
    <source>
        <dbReference type="ARBA" id="ARBA00022737"/>
    </source>
</evidence>
<dbReference type="AlphaFoldDB" id="A0A2R7YAG4"/>
<comment type="caution">
    <text evidence="7">The sequence shown here is derived from an EMBL/GenBank/DDBJ whole genome shotgun (WGS) entry which is preliminary data.</text>
</comment>
<keyword evidence="3" id="KW-0677">Repeat</keyword>
<organism evidence="7 8">
    <name type="scientific">Candidatus Terraquivivens tikiterensis</name>
    <dbReference type="NCBI Taxonomy" id="1980982"/>
    <lineage>
        <taxon>Archaea</taxon>
        <taxon>Nitrososphaerota</taxon>
        <taxon>Candidatus Wolframiiraptoraceae</taxon>
        <taxon>Candidatus Terraquivivens</taxon>
    </lineage>
</organism>
<evidence type="ECO:0000256" key="2">
    <source>
        <dbReference type="ARBA" id="ARBA00022723"/>
    </source>
</evidence>
<sequence length="307" mass="34855">MGIAQAIKRTLMPVYSGLKHVFLKPYTVKWPYEKVPNLPEEGYRFDPKAGIGYPGSKGRHVLYMEKCTGCGSCDLTCQNIAEAITMTHGFDVLIVLDEGCYESFKRSMPGIVEAVEALVGSFSAEPGRIEYNSLSSFFWAPTDTRQVTKVEGGYEIRLNREPIFDARAVEVLHQKVYPAVEKLKAAGWELRKLDAATESASVELSRQDFTFNVLVRKIEMGYKQNRRSLFPSIDYGRCVMCGFCVDACPFQALEMTGEFEISSTSRRELVYTPTMLAKRPEDFNVTGVPPELNMIERMRMIFRRLVW</sequence>
<dbReference type="InterPro" id="IPR017896">
    <property type="entry name" value="4Fe4S_Fe-S-bd"/>
</dbReference>
<dbReference type="Gene3D" id="3.30.70.3270">
    <property type="match status" value="1"/>
</dbReference>
<reference evidence="7 8" key="1">
    <citation type="submission" date="2017-04" db="EMBL/GenBank/DDBJ databases">
        <title>Draft Aigarchaeota genome from a New Zealand hot spring.</title>
        <authorList>
            <person name="Reysenbach A.-L."/>
            <person name="Donaho J.A."/>
            <person name="Gerhart J."/>
            <person name="Kelley J.F."/>
            <person name="Kouba K."/>
            <person name="Podar M."/>
            <person name="Stott M."/>
        </authorList>
    </citation>
    <scope>NUCLEOTIDE SEQUENCE [LARGE SCALE GENOMIC DNA]</scope>
    <source>
        <strain evidence="7">NZ13_MG1</strain>
    </source>
</reference>
<gene>
    <name evidence="7" type="ORF">B9J98_00770</name>
</gene>
<dbReference type="EMBL" id="NDWU01000001">
    <property type="protein sequence ID" value="PUA34407.1"/>
    <property type="molecule type" value="Genomic_DNA"/>
</dbReference>
<dbReference type="GO" id="GO:0051539">
    <property type="term" value="F:4 iron, 4 sulfur cluster binding"/>
    <property type="evidence" value="ECO:0007669"/>
    <property type="project" value="UniProtKB-KW"/>
</dbReference>
<dbReference type="PROSITE" id="PS00198">
    <property type="entry name" value="4FE4S_FER_1"/>
    <property type="match status" value="1"/>
</dbReference>
<dbReference type="GO" id="GO:0003954">
    <property type="term" value="F:NADH dehydrogenase activity"/>
    <property type="evidence" value="ECO:0007669"/>
    <property type="project" value="TreeGrafter"/>
</dbReference>
<protein>
    <recommendedName>
        <fullName evidence="6">4Fe-4S ferredoxin-type domain-containing protein</fullName>
    </recommendedName>
</protein>
<evidence type="ECO:0000256" key="4">
    <source>
        <dbReference type="ARBA" id="ARBA00023004"/>
    </source>
</evidence>
<dbReference type="GO" id="GO:0046872">
    <property type="term" value="F:metal ion binding"/>
    <property type="evidence" value="ECO:0007669"/>
    <property type="project" value="UniProtKB-KW"/>
</dbReference>
<proteinExistence type="predicted"/>
<keyword evidence="1" id="KW-0004">4Fe-4S</keyword>
<dbReference type="InterPro" id="IPR017900">
    <property type="entry name" value="4Fe4S_Fe_S_CS"/>
</dbReference>
<dbReference type="InterPro" id="IPR010226">
    <property type="entry name" value="NADH_quinone_OxRdtase_chainI"/>
</dbReference>
<name>A0A2R7YAG4_9ARCH</name>
<dbReference type="GO" id="GO:0016020">
    <property type="term" value="C:membrane"/>
    <property type="evidence" value="ECO:0007669"/>
    <property type="project" value="InterPro"/>
</dbReference>
<evidence type="ECO:0000313" key="7">
    <source>
        <dbReference type="EMBL" id="PUA34407.1"/>
    </source>
</evidence>
<keyword evidence="4" id="KW-0408">Iron</keyword>
<dbReference type="PANTHER" id="PTHR10849:SF35">
    <property type="entry name" value="FORMATE HYDROGENLYASE SUBUNIT 6-RELATED"/>
    <property type="match status" value="1"/>
</dbReference>
<evidence type="ECO:0000256" key="1">
    <source>
        <dbReference type="ARBA" id="ARBA00022485"/>
    </source>
</evidence>
<accession>A0A2R7YAG4</accession>
<dbReference type="SUPFAM" id="SSF46548">
    <property type="entry name" value="alpha-helical ferredoxin"/>
    <property type="match status" value="1"/>
</dbReference>
<keyword evidence="5" id="KW-0411">Iron-sulfur</keyword>
<dbReference type="GO" id="GO:0009060">
    <property type="term" value="P:aerobic respiration"/>
    <property type="evidence" value="ECO:0007669"/>
    <property type="project" value="TreeGrafter"/>
</dbReference>
<keyword evidence="2" id="KW-0479">Metal-binding</keyword>
<dbReference type="PANTHER" id="PTHR10849">
    <property type="entry name" value="NADH DEHYDROGENASE UBIQUINONE IRON-SULFUR PROTEIN 8, MITOCHONDRIAL"/>
    <property type="match status" value="1"/>
</dbReference>